<evidence type="ECO:0000259" key="2">
    <source>
        <dbReference type="PROSITE" id="PS00028"/>
    </source>
</evidence>
<protein>
    <recommendedName>
        <fullName evidence="2">C2H2-type domain-containing protein</fullName>
    </recommendedName>
</protein>
<dbReference type="Gene3D" id="3.30.160.60">
    <property type="entry name" value="Classic Zinc Finger"/>
    <property type="match status" value="1"/>
</dbReference>
<dbReference type="EMBL" id="CAJNIZ010001272">
    <property type="protein sequence ID" value="CAE7187229.1"/>
    <property type="molecule type" value="Genomic_DNA"/>
</dbReference>
<dbReference type="Proteomes" id="UP000649617">
    <property type="component" value="Unassembled WGS sequence"/>
</dbReference>
<dbReference type="InterPro" id="IPR013087">
    <property type="entry name" value="Znf_C2H2_type"/>
</dbReference>
<evidence type="ECO:0000256" key="1">
    <source>
        <dbReference type="SAM" id="MobiDB-lite"/>
    </source>
</evidence>
<comment type="caution">
    <text evidence="3">The sequence shown here is derived from an EMBL/GenBank/DDBJ whole genome shotgun (WGS) entry which is preliminary data.</text>
</comment>
<feature type="region of interest" description="Disordered" evidence="1">
    <location>
        <begin position="282"/>
        <end position="301"/>
    </location>
</feature>
<gene>
    <name evidence="3" type="ORF">SPIL2461_LOCUS1328</name>
</gene>
<feature type="domain" description="C2H2-type" evidence="2">
    <location>
        <begin position="264"/>
        <end position="286"/>
    </location>
</feature>
<accession>A0A812J0E5</accession>
<dbReference type="AlphaFoldDB" id="A0A812J0E5"/>
<dbReference type="OrthoDB" id="449340at2759"/>
<organism evidence="3 4">
    <name type="scientific">Symbiodinium pilosum</name>
    <name type="common">Dinoflagellate</name>
    <dbReference type="NCBI Taxonomy" id="2952"/>
    <lineage>
        <taxon>Eukaryota</taxon>
        <taxon>Sar</taxon>
        <taxon>Alveolata</taxon>
        <taxon>Dinophyceae</taxon>
        <taxon>Suessiales</taxon>
        <taxon>Symbiodiniaceae</taxon>
        <taxon>Symbiodinium</taxon>
    </lineage>
</organism>
<feature type="non-terminal residue" evidence="3">
    <location>
        <position position="301"/>
    </location>
</feature>
<name>A0A812J0E5_SYMPI</name>
<dbReference type="PROSITE" id="PS00028">
    <property type="entry name" value="ZINC_FINGER_C2H2_1"/>
    <property type="match status" value="1"/>
</dbReference>
<keyword evidence="4" id="KW-1185">Reference proteome</keyword>
<sequence>DAMLPWHYDLDNGENISVGDRLIRVQDICFTQKEVNDSFSHQQRPIMELIDNLLKGHTQPREVPRVRVAWHQGAFWSADNRRLYAFKHCNVDWLPVRVLRWDEQHEFEMKSKNGEKLRTEYAQRVHDQQRQAAAERYLTESRYRDYLARCTMMQWMFVVEMQGQVLPATIVKATPDGTFEAVVWNGQHHLLHPCLLPSQLWRNREVPEPQRLPAIDPGCMSYIVPSDLHSKLPRPWCGICGICVGSSSKDLKQHEQGHQGLFNCLDCPKKCKGSADLRRHSRKMSHRIPIQPEAQNPAISV</sequence>
<proteinExistence type="predicted"/>
<reference evidence="3" key="1">
    <citation type="submission" date="2021-02" db="EMBL/GenBank/DDBJ databases">
        <authorList>
            <person name="Dougan E. K."/>
            <person name="Rhodes N."/>
            <person name="Thang M."/>
            <person name="Chan C."/>
        </authorList>
    </citation>
    <scope>NUCLEOTIDE SEQUENCE</scope>
</reference>
<evidence type="ECO:0000313" key="3">
    <source>
        <dbReference type="EMBL" id="CAE7187229.1"/>
    </source>
</evidence>
<evidence type="ECO:0000313" key="4">
    <source>
        <dbReference type="Proteomes" id="UP000649617"/>
    </source>
</evidence>